<name>A0A167HCJ5_9GAMM</name>
<reference evidence="1 2" key="1">
    <citation type="submission" date="2013-07" db="EMBL/GenBank/DDBJ databases">
        <title>Comparative Genomic and Metabolomic Analysis of Twelve Strains of Pseudoalteromonas luteoviolacea.</title>
        <authorList>
            <person name="Vynne N.G."/>
            <person name="Mansson M."/>
            <person name="Gram L."/>
        </authorList>
    </citation>
    <scope>NUCLEOTIDE SEQUENCE [LARGE SCALE GENOMIC DNA]</scope>
    <source>
        <strain evidence="1 2">NCIMB 1942</strain>
    </source>
</reference>
<dbReference type="Proteomes" id="UP000076587">
    <property type="component" value="Unassembled WGS sequence"/>
</dbReference>
<dbReference type="RefSeq" id="WP_063375491.1">
    <property type="nucleotide sequence ID" value="NZ_AUXT01000019.1"/>
</dbReference>
<dbReference type="PATRIC" id="fig|1365253.3.peg.445"/>
<dbReference type="EMBL" id="AUXT01000019">
    <property type="protein sequence ID" value="KZN57972.1"/>
    <property type="molecule type" value="Genomic_DNA"/>
</dbReference>
<comment type="caution">
    <text evidence="1">The sequence shown here is derived from an EMBL/GenBank/DDBJ whole genome shotgun (WGS) entry which is preliminary data.</text>
</comment>
<gene>
    <name evidence="1" type="ORF">N482_22995</name>
</gene>
<evidence type="ECO:0000313" key="1">
    <source>
        <dbReference type="EMBL" id="KZN57972.1"/>
    </source>
</evidence>
<dbReference type="AlphaFoldDB" id="A0A167HCJ5"/>
<sequence length="80" mass="9058">MSIQDNDGDNISVTIKSEQTWITAEQADATLTLKFAPTLFDVGQHDVKIELSDGKVITWFDLQVIINENPEQWEEHALTN</sequence>
<organism evidence="1 2">
    <name type="scientific">Pseudoalteromonas luteoviolacea NCIMB 1942</name>
    <dbReference type="NCBI Taxonomy" id="1365253"/>
    <lineage>
        <taxon>Bacteria</taxon>
        <taxon>Pseudomonadati</taxon>
        <taxon>Pseudomonadota</taxon>
        <taxon>Gammaproteobacteria</taxon>
        <taxon>Alteromonadales</taxon>
        <taxon>Pseudoalteromonadaceae</taxon>
        <taxon>Pseudoalteromonas</taxon>
    </lineage>
</organism>
<evidence type="ECO:0000313" key="2">
    <source>
        <dbReference type="Proteomes" id="UP000076587"/>
    </source>
</evidence>
<dbReference type="OrthoDB" id="6310801at2"/>
<protein>
    <submittedName>
        <fullName evidence="1">Uncharacterized protein</fullName>
    </submittedName>
</protein>
<proteinExistence type="predicted"/>
<accession>A0A167HCJ5</accession>